<comment type="caution">
    <text evidence="2">The sequence shown here is derived from an EMBL/GenBank/DDBJ whole genome shotgun (WGS) entry which is preliminary data.</text>
</comment>
<dbReference type="InterPro" id="IPR001304">
    <property type="entry name" value="C-type_lectin-like"/>
</dbReference>
<feature type="domain" description="C-type lectin" evidence="1">
    <location>
        <begin position="51"/>
        <end position="178"/>
    </location>
</feature>
<dbReference type="PROSITE" id="PS50041">
    <property type="entry name" value="C_TYPE_LECTIN_2"/>
    <property type="match status" value="1"/>
</dbReference>
<dbReference type="EMBL" id="LIAE01010494">
    <property type="protein sequence ID" value="PAV59858.1"/>
    <property type="molecule type" value="Genomic_DNA"/>
</dbReference>
<dbReference type="Gene3D" id="3.10.100.10">
    <property type="entry name" value="Mannose-Binding Protein A, subunit A"/>
    <property type="match status" value="1"/>
</dbReference>
<evidence type="ECO:0000259" key="1">
    <source>
        <dbReference type="PROSITE" id="PS50041"/>
    </source>
</evidence>
<keyword evidence="3" id="KW-1185">Reference proteome</keyword>
<proteinExistence type="predicted"/>
<dbReference type="InterPro" id="IPR016186">
    <property type="entry name" value="C-type_lectin-like/link_sf"/>
</dbReference>
<dbReference type="SMART" id="SM00034">
    <property type="entry name" value="CLECT"/>
    <property type="match status" value="1"/>
</dbReference>
<sequence length="203" mass="23000">MEIHDGTWYSIYAIQYYERISFVCATIPSFVVTTPQPGVTVVDCPDKFVRWLDHCYYKISNSDITDPRNAEAYCQSVDKNCHLVSIVYRDENEEVRYNLDGQETNTTWIGLVGNSIDNMSWIDGEPVGRMNWADAYEFHGTYRNFSCTTGDCCAAMIGKNLYVPGTGGAIGEWLITDCVRKPNDYPIRGFTCKMPTFTAIQGN</sequence>
<reference evidence="2 3" key="1">
    <citation type="journal article" date="2017" name="Curr. Biol.">
        <title>Genome architecture and evolution of a unichromosomal asexual nematode.</title>
        <authorList>
            <person name="Fradin H."/>
            <person name="Zegar C."/>
            <person name="Gutwein M."/>
            <person name="Lucas J."/>
            <person name="Kovtun M."/>
            <person name="Corcoran D."/>
            <person name="Baugh L.R."/>
            <person name="Kiontke K."/>
            <person name="Gunsalus K."/>
            <person name="Fitch D.H."/>
            <person name="Piano F."/>
        </authorList>
    </citation>
    <scope>NUCLEOTIDE SEQUENCE [LARGE SCALE GENOMIC DNA]</scope>
    <source>
        <strain evidence="2">PF1309</strain>
    </source>
</reference>
<dbReference type="CDD" id="cd00037">
    <property type="entry name" value="CLECT"/>
    <property type="match status" value="1"/>
</dbReference>
<gene>
    <name evidence="2" type="ORF">WR25_19787</name>
</gene>
<protein>
    <recommendedName>
        <fullName evidence="1">C-type lectin domain-containing protein</fullName>
    </recommendedName>
</protein>
<evidence type="ECO:0000313" key="3">
    <source>
        <dbReference type="Proteomes" id="UP000218231"/>
    </source>
</evidence>
<accession>A0A2A2JDL0</accession>
<dbReference type="AlphaFoldDB" id="A0A2A2JDL0"/>
<name>A0A2A2JDL0_9BILA</name>
<dbReference type="InterPro" id="IPR016187">
    <property type="entry name" value="CTDL_fold"/>
</dbReference>
<organism evidence="2 3">
    <name type="scientific">Diploscapter pachys</name>
    <dbReference type="NCBI Taxonomy" id="2018661"/>
    <lineage>
        <taxon>Eukaryota</taxon>
        <taxon>Metazoa</taxon>
        <taxon>Ecdysozoa</taxon>
        <taxon>Nematoda</taxon>
        <taxon>Chromadorea</taxon>
        <taxon>Rhabditida</taxon>
        <taxon>Rhabditina</taxon>
        <taxon>Rhabditomorpha</taxon>
        <taxon>Rhabditoidea</taxon>
        <taxon>Rhabditidae</taxon>
        <taxon>Diploscapter</taxon>
    </lineage>
</organism>
<dbReference type="Proteomes" id="UP000218231">
    <property type="component" value="Unassembled WGS sequence"/>
</dbReference>
<evidence type="ECO:0000313" key="2">
    <source>
        <dbReference type="EMBL" id="PAV59858.1"/>
    </source>
</evidence>
<dbReference type="SUPFAM" id="SSF56436">
    <property type="entry name" value="C-type lectin-like"/>
    <property type="match status" value="1"/>
</dbReference>